<protein>
    <recommendedName>
        <fullName evidence="5">RQC P-site tRNA stabilizing factor</fullName>
        <shortName evidence="5">RqcP</shortName>
    </recommendedName>
    <alternativeName>
        <fullName evidence="5">Ribosome-associated protein quality control protein P</fullName>
    </alternativeName>
</protein>
<evidence type="ECO:0000256" key="4">
    <source>
        <dbReference type="ARBA" id="ARBA00022917"/>
    </source>
</evidence>
<sequence>MRLDKFLKVSRLFKRRTVAAEACDRGRVQVNSRPAKSGSKVKVGDEITINFNQRIITVKVLELKEHVTKDEASELYELISNEKVELDDLDELEEF</sequence>
<dbReference type="SUPFAM" id="SSF55174">
    <property type="entry name" value="Alpha-L RNA-binding motif"/>
    <property type="match status" value="1"/>
</dbReference>
<dbReference type="HAMAP" id="MF_00871">
    <property type="entry name" value="RqcP"/>
    <property type="match status" value="1"/>
</dbReference>
<keyword evidence="8" id="KW-1185">Reference proteome</keyword>
<name>A0A2S0KPG1_9FIRM</name>
<dbReference type="GO" id="GO:0000049">
    <property type="term" value="F:tRNA binding"/>
    <property type="evidence" value="ECO:0007669"/>
    <property type="project" value="UniProtKB-UniRule"/>
</dbReference>
<organism evidence="7 8">
    <name type="scientific">Fastidiosipila sanguinis</name>
    <dbReference type="NCBI Taxonomy" id="236753"/>
    <lineage>
        <taxon>Bacteria</taxon>
        <taxon>Bacillati</taxon>
        <taxon>Bacillota</taxon>
        <taxon>Clostridia</taxon>
        <taxon>Eubacteriales</taxon>
        <taxon>Oscillospiraceae</taxon>
        <taxon>Fastidiosipila</taxon>
    </lineage>
</organism>
<dbReference type="PIRSF" id="PIRSF038881">
    <property type="entry name" value="RNAbp_HP1423"/>
    <property type="match status" value="1"/>
</dbReference>
<dbReference type="Gene3D" id="3.10.290.10">
    <property type="entry name" value="RNA-binding S4 domain"/>
    <property type="match status" value="1"/>
</dbReference>
<reference evidence="8" key="1">
    <citation type="submission" date="2018-02" db="EMBL/GenBank/DDBJ databases">
        <authorList>
            <person name="Holder M.E."/>
            <person name="Ajami N.J."/>
            <person name="Petrosino J.F."/>
        </authorList>
    </citation>
    <scope>NUCLEOTIDE SEQUENCE [LARGE SCALE GENOMIC DNA]</scope>
    <source>
        <strain evidence="8">CCUG 47711</strain>
    </source>
</reference>
<dbReference type="PROSITE" id="PS50889">
    <property type="entry name" value="S4"/>
    <property type="match status" value="1"/>
</dbReference>
<evidence type="ECO:0000256" key="1">
    <source>
        <dbReference type="ARBA" id="ARBA00022555"/>
    </source>
</evidence>
<keyword evidence="3 5" id="KW-0694">RNA-binding</keyword>
<gene>
    <name evidence="5" type="primary">rqcP</name>
    <name evidence="7" type="ORF">C5Q98_06690</name>
</gene>
<dbReference type="EMBL" id="CP027226">
    <property type="protein sequence ID" value="AVM42913.1"/>
    <property type="molecule type" value="Genomic_DNA"/>
</dbReference>
<keyword evidence="1 5" id="KW-0820">tRNA-binding</keyword>
<comment type="similarity">
    <text evidence="5">Belongs to the RqcP family.</text>
</comment>
<dbReference type="Proteomes" id="UP000237947">
    <property type="component" value="Chromosome"/>
</dbReference>
<keyword evidence="2 5" id="KW-0699">rRNA-binding</keyword>
<proteinExistence type="inferred from homology"/>
<evidence type="ECO:0000256" key="3">
    <source>
        <dbReference type="ARBA" id="ARBA00022884"/>
    </source>
</evidence>
<evidence type="ECO:0000313" key="8">
    <source>
        <dbReference type="Proteomes" id="UP000237947"/>
    </source>
</evidence>
<evidence type="ECO:0000256" key="5">
    <source>
        <dbReference type="HAMAP-Rule" id="MF_00871"/>
    </source>
</evidence>
<evidence type="ECO:0000256" key="2">
    <source>
        <dbReference type="ARBA" id="ARBA00022730"/>
    </source>
</evidence>
<dbReference type="GO" id="GO:0072344">
    <property type="term" value="P:rescue of stalled ribosome"/>
    <property type="evidence" value="ECO:0007669"/>
    <property type="project" value="UniProtKB-UniRule"/>
</dbReference>
<feature type="domain" description="RNA-binding S4" evidence="6">
    <location>
        <begin position="1"/>
        <end position="66"/>
    </location>
</feature>
<keyword evidence="4 5" id="KW-0648">Protein biosynthesis</keyword>
<dbReference type="Pfam" id="PF01479">
    <property type="entry name" value="S4"/>
    <property type="match status" value="1"/>
</dbReference>
<dbReference type="InterPro" id="IPR025490">
    <property type="entry name" value="RqcP"/>
</dbReference>
<dbReference type="GO" id="GO:0019843">
    <property type="term" value="F:rRNA binding"/>
    <property type="evidence" value="ECO:0007669"/>
    <property type="project" value="UniProtKB-UniRule"/>
</dbReference>
<dbReference type="AlphaFoldDB" id="A0A2S0KPG1"/>
<dbReference type="InterPro" id="IPR036986">
    <property type="entry name" value="S4_RNA-bd_sf"/>
</dbReference>
<evidence type="ECO:0000259" key="6">
    <source>
        <dbReference type="SMART" id="SM00363"/>
    </source>
</evidence>
<dbReference type="KEGG" id="fsa:C5Q98_06690"/>
<evidence type="ECO:0000313" key="7">
    <source>
        <dbReference type="EMBL" id="AVM42913.1"/>
    </source>
</evidence>
<dbReference type="SMART" id="SM00363">
    <property type="entry name" value="S4"/>
    <property type="match status" value="1"/>
</dbReference>
<comment type="function">
    <text evidence="5">Key component of the ribosome quality control system (RQC), a ribosome-associated complex that mediates the extraction of incompletely synthesized nascent chains from stalled ribosomes and their subsequent degradation. RqcH recruits Ala-charged tRNA, and with RqcP directs the elongation of stalled nascent chains on 50S ribosomal subunits, leading to non-templated C-terminal alanine extensions (Ala tail). The Ala tail promotes nascent chain degradation. RqcP is associated with the translocation-like movement of the peptidyl-tRNA from the A-site into the P-site.</text>
</comment>
<dbReference type="CDD" id="cd00165">
    <property type="entry name" value="S4"/>
    <property type="match status" value="1"/>
</dbReference>
<dbReference type="InterPro" id="IPR002942">
    <property type="entry name" value="S4_RNA-bd"/>
</dbReference>
<dbReference type="GO" id="GO:0043023">
    <property type="term" value="F:ribosomal large subunit binding"/>
    <property type="evidence" value="ECO:0007669"/>
    <property type="project" value="UniProtKB-UniRule"/>
</dbReference>
<dbReference type="OrthoDB" id="9805210at2"/>
<comment type="subunit">
    <text evidence="5">Associates with stalled 50S ribosomal subunits. Binds to RqcH, 23S rRNA and the P-site tRNA. Does not require RqcH for association with 50S subunits.</text>
</comment>
<accession>A0A2S0KPG1</accession>
<dbReference type="RefSeq" id="WP_106012861.1">
    <property type="nucleotide sequence ID" value="NZ_CP027226.1"/>
</dbReference>